<evidence type="ECO:0000256" key="2">
    <source>
        <dbReference type="ARBA" id="ARBA00022723"/>
    </source>
</evidence>
<gene>
    <name evidence="9" type="ORF">EDD36DRAFT_222708</name>
</gene>
<name>A0AAN6IDV7_9EURO</name>
<reference evidence="9" key="1">
    <citation type="journal article" date="2022" name="bioRxiv">
        <title>Deciphering the potential niche of two novel black yeast fungi from a biological soil crust based on their genomes, phenotypes, and melanin regulation.</title>
        <authorList>
            <consortium name="DOE Joint Genome Institute"/>
            <person name="Carr E.C."/>
            <person name="Barton Q."/>
            <person name="Grambo S."/>
            <person name="Sullivan M."/>
            <person name="Renfro C.M."/>
            <person name="Kuo A."/>
            <person name="Pangilinan J."/>
            <person name="Lipzen A."/>
            <person name="Keymanesh K."/>
            <person name="Savage E."/>
            <person name="Barry K."/>
            <person name="Grigoriev I.V."/>
            <person name="Riekhof W.R."/>
            <person name="Harris S.S."/>
        </authorList>
    </citation>
    <scope>NUCLEOTIDE SEQUENCE</scope>
    <source>
        <strain evidence="9">JF 03-4F</strain>
    </source>
</reference>
<dbReference type="Pfam" id="PF00172">
    <property type="entry name" value="Zn_clus"/>
    <property type="match status" value="1"/>
</dbReference>
<evidence type="ECO:0000256" key="5">
    <source>
        <dbReference type="ARBA" id="ARBA00023163"/>
    </source>
</evidence>
<feature type="region of interest" description="Disordered" evidence="7">
    <location>
        <begin position="126"/>
        <end position="149"/>
    </location>
</feature>
<keyword evidence="3" id="KW-0805">Transcription regulation</keyword>
<dbReference type="Proteomes" id="UP001203852">
    <property type="component" value="Unassembled WGS sequence"/>
</dbReference>
<dbReference type="AlphaFoldDB" id="A0AAN6IDV7"/>
<evidence type="ECO:0000259" key="8">
    <source>
        <dbReference type="PROSITE" id="PS50048"/>
    </source>
</evidence>
<accession>A0AAN6IDV7</accession>
<evidence type="ECO:0000256" key="4">
    <source>
        <dbReference type="ARBA" id="ARBA00023125"/>
    </source>
</evidence>
<keyword evidence="4" id="KW-0238">DNA-binding</keyword>
<evidence type="ECO:0000313" key="10">
    <source>
        <dbReference type="Proteomes" id="UP001203852"/>
    </source>
</evidence>
<proteinExistence type="predicted"/>
<dbReference type="CDD" id="cd12148">
    <property type="entry name" value="fungal_TF_MHR"/>
    <property type="match status" value="1"/>
</dbReference>
<dbReference type="EMBL" id="MU404353">
    <property type="protein sequence ID" value="KAI1614302.1"/>
    <property type="molecule type" value="Genomic_DNA"/>
</dbReference>
<dbReference type="GO" id="GO:0000981">
    <property type="term" value="F:DNA-binding transcription factor activity, RNA polymerase II-specific"/>
    <property type="evidence" value="ECO:0007669"/>
    <property type="project" value="InterPro"/>
</dbReference>
<dbReference type="InterPro" id="IPR051089">
    <property type="entry name" value="prtT"/>
</dbReference>
<dbReference type="GO" id="GO:0005634">
    <property type="term" value="C:nucleus"/>
    <property type="evidence" value="ECO:0007669"/>
    <property type="project" value="UniProtKB-SubCell"/>
</dbReference>
<dbReference type="GO" id="GO:0000976">
    <property type="term" value="F:transcription cis-regulatory region binding"/>
    <property type="evidence" value="ECO:0007669"/>
    <property type="project" value="TreeGrafter"/>
</dbReference>
<dbReference type="PANTHER" id="PTHR31845:SF17">
    <property type="entry name" value="ZN(II)2CYS6 TRANSCRIPTION FACTOR (EUROFUNG)"/>
    <property type="match status" value="1"/>
</dbReference>
<sequence>MENHHRHHETPSRNAGYMPSPKRQKQQNSDDGQADTSLVRQSKACSNCRKLKVKCDPADDRSGVCSRCRRLSLHCLREKRLWASTDDTTLQLQLTITKLERALEDVLEKLDMPALDLYVSPDIVEPIHPPRPTRQNSEEPPNDRYNVSSEPMNSLIEATNLKGLRSELRSAKQRRKGGMRRMDSDLISEKIITWEEGENLLTLFKEKQGYHLFSANIPTESTLESIRTSSTVLFTAVILVAALHVPGKEQLHQKCYNRFLGLVSSVMFDRFHTLDDIRGLCIAAFWQPYLSWKLSGLSIRMAAELNLHHAFYEAFNEPDLTVEARRENLERARLWYLLYVLDHQSSITYGRPSVMSELRPIKDYEMLLMSEFCTSADRSLIAQVTGLVVLSRAFDHFGLEPKRAMAGDDISVLNHMRFIADIQSWKDKWTKLREAEKQQTGYSLRGIDLHYYFSNLVLNSLVLRGRSLDSICDLPASLRPSALGAVEAAHSILHHFLTSSKYREQVVGMPLYLHSMIAFAVVFLLKMSPRWHTIGITINPQERTLPLVEDVISLLRGSEAGANHIIYSMANGFQRMLRQIRRNDPTAQTATGRGSDGVSAPAGQAHWLSHQTVGHTGLDAAANNIPLDYDFGDGQMLAPTNELLANYGSPENLYQSSSQINWGFQDGELWSVGMGYDLLEPGGQGLASTDFPFQFSM</sequence>
<keyword evidence="2" id="KW-0479">Metal-binding</keyword>
<dbReference type="SMART" id="SM00066">
    <property type="entry name" value="GAL4"/>
    <property type="match status" value="1"/>
</dbReference>
<comment type="subcellular location">
    <subcellularLocation>
        <location evidence="1">Nucleus</location>
    </subcellularLocation>
</comment>
<dbReference type="GO" id="GO:0006351">
    <property type="term" value="P:DNA-templated transcription"/>
    <property type="evidence" value="ECO:0007669"/>
    <property type="project" value="InterPro"/>
</dbReference>
<dbReference type="GO" id="GO:0008270">
    <property type="term" value="F:zinc ion binding"/>
    <property type="evidence" value="ECO:0007669"/>
    <property type="project" value="InterPro"/>
</dbReference>
<dbReference type="CDD" id="cd00067">
    <property type="entry name" value="GAL4"/>
    <property type="match status" value="1"/>
</dbReference>
<evidence type="ECO:0000313" key="9">
    <source>
        <dbReference type="EMBL" id="KAI1614302.1"/>
    </source>
</evidence>
<keyword evidence="5" id="KW-0804">Transcription</keyword>
<dbReference type="SMART" id="SM00906">
    <property type="entry name" value="Fungal_trans"/>
    <property type="match status" value="1"/>
</dbReference>
<dbReference type="InterPro" id="IPR007219">
    <property type="entry name" value="XnlR_reg_dom"/>
</dbReference>
<dbReference type="InterPro" id="IPR036864">
    <property type="entry name" value="Zn2-C6_fun-type_DNA-bd_sf"/>
</dbReference>
<protein>
    <recommendedName>
        <fullName evidence="8">Zn(2)-C6 fungal-type domain-containing protein</fullName>
    </recommendedName>
</protein>
<feature type="compositionally biased region" description="Polar residues" evidence="7">
    <location>
        <begin position="133"/>
        <end position="149"/>
    </location>
</feature>
<dbReference type="Gene3D" id="4.10.240.10">
    <property type="entry name" value="Zn(2)-C6 fungal-type DNA-binding domain"/>
    <property type="match status" value="1"/>
</dbReference>
<dbReference type="InterPro" id="IPR001138">
    <property type="entry name" value="Zn2Cys6_DnaBD"/>
</dbReference>
<dbReference type="PROSITE" id="PS50048">
    <property type="entry name" value="ZN2_CY6_FUNGAL_2"/>
    <property type="match status" value="1"/>
</dbReference>
<keyword evidence="10" id="KW-1185">Reference proteome</keyword>
<organism evidence="9 10">
    <name type="scientific">Exophiala viscosa</name>
    <dbReference type="NCBI Taxonomy" id="2486360"/>
    <lineage>
        <taxon>Eukaryota</taxon>
        <taxon>Fungi</taxon>
        <taxon>Dikarya</taxon>
        <taxon>Ascomycota</taxon>
        <taxon>Pezizomycotina</taxon>
        <taxon>Eurotiomycetes</taxon>
        <taxon>Chaetothyriomycetidae</taxon>
        <taxon>Chaetothyriales</taxon>
        <taxon>Herpotrichiellaceae</taxon>
        <taxon>Exophiala</taxon>
    </lineage>
</organism>
<evidence type="ECO:0000256" key="6">
    <source>
        <dbReference type="ARBA" id="ARBA00023242"/>
    </source>
</evidence>
<comment type="caution">
    <text evidence="9">The sequence shown here is derived from an EMBL/GenBank/DDBJ whole genome shotgun (WGS) entry which is preliminary data.</text>
</comment>
<keyword evidence="6" id="KW-0539">Nucleus</keyword>
<dbReference type="SUPFAM" id="SSF57701">
    <property type="entry name" value="Zn2/Cys6 DNA-binding domain"/>
    <property type="match status" value="1"/>
</dbReference>
<feature type="compositionally biased region" description="Polar residues" evidence="7">
    <location>
        <begin position="26"/>
        <end position="38"/>
    </location>
</feature>
<dbReference type="Pfam" id="PF04082">
    <property type="entry name" value="Fungal_trans"/>
    <property type="match status" value="1"/>
</dbReference>
<evidence type="ECO:0000256" key="3">
    <source>
        <dbReference type="ARBA" id="ARBA00023015"/>
    </source>
</evidence>
<feature type="domain" description="Zn(2)-C6 fungal-type" evidence="8">
    <location>
        <begin position="44"/>
        <end position="75"/>
    </location>
</feature>
<feature type="region of interest" description="Disordered" evidence="7">
    <location>
        <begin position="1"/>
        <end position="38"/>
    </location>
</feature>
<evidence type="ECO:0000256" key="7">
    <source>
        <dbReference type="SAM" id="MobiDB-lite"/>
    </source>
</evidence>
<dbReference type="PANTHER" id="PTHR31845">
    <property type="entry name" value="FINGER DOMAIN PROTEIN, PUTATIVE-RELATED"/>
    <property type="match status" value="1"/>
</dbReference>
<evidence type="ECO:0000256" key="1">
    <source>
        <dbReference type="ARBA" id="ARBA00004123"/>
    </source>
</evidence>
<dbReference type="PROSITE" id="PS00463">
    <property type="entry name" value="ZN2_CY6_FUNGAL_1"/>
    <property type="match status" value="1"/>
</dbReference>